<evidence type="ECO:0008006" key="3">
    <source>
        <dbReference type="Google" id="ProtNLM"/>
    </source>
</evidence>
<evidence type="ECO:0000313" key="1">
    <source>
        <dbReference type="EMBL" id="CAD1477349.1"/>
    </source>
</evidence>
<dbReference type="OrthoDB" id="10252683at2759"/>
<dbReference type="EMBL" id="CAJDYZ010009974">
    <property type="protein sequence ID" value="CAD1477349.1"/>
    <property type="molecule type" value="Genomic_DNA"/>
</dbReference>
<keyword evidence="2" id="KW-1185">Reference proteome</keyword>
<dbReference type="Gene3D" id="4.10.830.10">
    <property type="entry name" value="30s Ribosomal Protein S14, Chain N"/>
    <property type="match status" value="1"/>
</dbReference>
<dbReference type="Proteomes" id="UP000752696">
    <property type="component" value="Unassembled WGS sequence"/>
</dbReference>
<gene>
    <name evidence="1" type="ORF">MHI_LOCUS722712</name>
</gene>
<reference evidence="1" key="1">
    <citation type="submission" date="2020-07" db="EMBL/GenBank/DDBJ databases">
        <authorList>
            <person name="Nazaruddin N."/>
        </authorList>
    </citation>
    <scope>NUCLEOTIDE SEQUENCE</scope>
</reference>
<proteinExistence type="predicted"/>
<comment type="caution">
    <text evidence="1">The sequence shown here is derived from an EMBL/GenBank/DDBJ whole genome shotgun (WGS) entry which is preliminary data.</text>
</comment>
<sequence>THPRVDKDLDPACANGHGSVRKYGLNIHRQYFKKYAADIDFKKLD</sequence>
<evidence type="ECO:0000313" key="2">
    <source>
        <dbReference type="Proteomes" id="UP000752696"/>
    </source>
</evidence>
<dbReference type="AlphaFoldDB" id="A0A6V7HAN9"/>
<dbReference type="InterPro" id="IPR043140">
    <property type="entry name" value="Ribosomal_uS14_sf"/>
</dbReference>
<accession>A0A6V7HAN9</accession>
<feature type="non-terminal residue" evidence="1">
    <location>
        <position position="1"/>
    </location>
</feature>
<organism evidence="1 2">
    <name type="scientific">Heterotrigona itama</name>
    <dbReference type="NCBI Taxonomy" id="395501"/>
    <lineage>
        <taxon>Eukaryota</taxon>
        <taxon>Metazoa</taxon>
        <taxon>Ecdysozoa</taxon>
        <taxon>Arthropoda</taxon>
        <taxon>Hexapoda</taxon>
        <taxon>Insecta</taxon>
        <taxon>Pterygota</taxon>
        <taxon>Neoptera</taxon>
        <taxon>Endopterygota</taxon>
        <taxon>Hymenoptera</taxon>
        <taxon>Apocrita</taxon>
        <taxon>Aculeata</taxon>
        <taxon>Apoidea</taxon>
        <taxon>Anthophila</taxon>
        <taxon>Apidae</taxon>
        <taxon>Heterotrigona</taxon>
    </lineage>
</organism>
<name>A0A6V7HAN9_9HYME</name>
<protein>
    <recommendedName>
        <fullName evidence="3">40S ribosomal protein S29</fullName>
    </recommendedName>
</protein>